<dbReference type="EMBL" id="BAABFN010000022">
    <property type="protein sequence ID" value="GAA4320343.1"/>
    <property type="molecule type" value="Genomic_DNA"/>
</dbReference>
<dbReference type="InterPro" id="IPR016195">
    <property type="entry name" value="Pol/histidinol_Pase-like"/>
</dbReference>
<evidence type="ECO:0000313" key="3">
    <source>
        <dbReference type="EMBL" id="GAA4320343.1"/>
    </source>
</evidence>
<dbReference type="InterPro" id="IPR050243">
    <property type="entry name" value="PHP_phosphatase"/>
</dbReference>
<proteinExistence type="predicted"/>
<dbReference type="SUPFAM" id="SSF47802">
    <property type="entry name" value="DNA polymerase beta, N-terminal domain-like"/>
    <property type="match status" value="1"/>
</dbReference>
<dbReference type="Pfam" id="PF14716">
    <property type="entry name" value="HHH_8"/>
    <property type="match status" value="1"/>
</dbReference>
<dbReference type="Gene3D" id="1.10.150.20">
    <property type="entry name" value="5' to 3' exonuclease, C-terminal subdomain"/>
    <property type="match status" value="1"/>
</dbReference>
<dbReference type="Gene3D" id="3.20.20.140">
    <property type="entry name" value="Metal-dependent hydrolases"/>
    <property type="match status" value="1"/>
</dbReference>
<dbReference type="SMART" id="SM00483">
    <property type="entry name" value="POLXc"/>
    <property type="match status" value="1"/>
</dbReference>
<dbReference type="SMART" id="SM00481">
    <property type="entry name" value="POLIIIAc"/>
    <property type="match status" value="1"/>
</dbReference>
<name>A0ABP8G9W1_9BACT</name>
<dbReference type="SUPFAM" id="SSF81301">
    <property type="entry name" value="Nucleotidyltransferase"/>
    <property type="match status" value="1"/>
</dbReference>
<dbReference type="InterPro" id="IPR043519">
    <property type="entry name" value="NT_sf"/>
</dbReference>
<dbReference type="InterPro" id="IPR002054">
    <property type="entry name" value="DNA-dir_DNA_pol_X"/>
</dbReference>
<comment type="caution">
    <text evidence="3">The sequence shown here is derived from an EMBL/GenBank/DDBJ whole genome shotgun (WGS) entry which is preliminary data.</text>
</comment>
<dbReference type="Gene3D" id="1.10.150.110">
    <property type="entry name" value="DNA polymerase beta, N-terminal domain-like"/>
    <property type="match status" value="1"/>
</dbReference>
<sequence>MDNKTIASRFTLLSRIMEIHGENTFKTRAYSTAAFQLERAPLPLSEMPPEDIARMKSIGPAIAQKIQDLLQTGRLPLLEQYLEKTPPGILEMLSIKGIGPKKIATIWKTLGIETPGELLYACTENRLLLYKGFGAKTQENIRQAITFYLDNQGLQLYGTVAPAATLLLQQLRDMFPNAVAAWTGAFRRQAEILDQLEIVISEPVSVLQDRLKESFQQVTLNGDTLLIQAKELPPLHVHSCSPEQFARTLFFSTGPEPFITAFQQQFPEAAAAQPDTEAVFFQKAGLPDIAPALRDRETILADAAAGPLPQLIRPEDIRGIVHAHTQWSDGADTLEAMATAARDKGYEYLVVSDHSRSAFYANGLQPERIRAQHEAIDELNEKLAPFRLFKSIEADILPDGQLDYPDDILATFDLVIASVHSNLKMDEQKAMQRLLRAVEHPFTTILGHPTGRLLLSRPGYPVDHHRLIEACAAHHVVLEINAHPRRLDVDWRWIPYALEKGVLLSVDPDAHSIDGMELVRYGVLAAQKGGLSRERNLSSFSLPELTDFLRTQRQQKQG</sequence>
<protein>
    <submittedName>
        <fullName evidence="3">Helix-hairpin-helix domain-containing protein</fullName>
    </submittedName>
</protein>
<keyword evidence="4" id="KW-1185">Reference proteome</keyword>
<dbReference type="Pfam" id="PF14520">
    <property type="entry name" value="HHH_5"/>
    <property type="match status" value="1"/>
</dbReference>
<dbReference type="InterPro" id="IPR047967">
    <property type="entry name" value="PolX_PHP"/>
</dbReference>
<dbReference type="RefSeq" id="WP_344981721.1">
    <property type="nucleotide sequence ID" value="NZ_BAABFN010000022.1"/>
</dbReference>
<organism evidence="3 4">
    <name type="scientific">Compostibacter hankyongensis</name>
    <dbReference type="NCBI Taxonomy" id="1007089"/>
    <lineage>
        <taxon>Bacteria</taxon>
        <taxon>Pseudomonadati</taxon>
        <taxon>Bacteroidota</taxon>
        <taxon>Chitinophagia</taxon>
        <taxon>Chitinophagales</taxon>
        <taxon>Chitinophagaceae</taxon>
        <taxon>Compostibacter</taxon>
    </lineage>
</organism>
<reference evidence="4" key="1">
    <citation type="journal article" date="2019" name="Int. J. Syst. Evol. Microbiol.">
        <title>The Global Catalogue of Microorganisms (GCM) 10K type strain sequencing project: providing services to taxonomists for standard genome sequencing and annotation.</title>
        <authorList>
            <consortium name="The Broad Institute Genomics Platform"/>
            <consortium name="The Broad Institute Genome Sequencing Center for Infectious Disease"/>
            <person name="Wu L."/>
            <person name="Ma J."/>
        </authorList>
    </citation>
    <scope>NUCLEOTIDE SEQUENCE [LARGE SCALE GENOMIC DNA]</scope>
    <source>
        <strain evidence="4">JCM 17664</strain>
    </source>
</reference>
<gene>
    <name evidence="3" type="ORF">GCM10023143_34450</name>
</gene>
<dbReference type="CDD" id="cd07436">
    <property type="entry name" value="PHP_PolX"/>
    <property type="match status" value="1"/>
</dbReference>
<dbReference type="PANTHER" id="PTHR36928:SF1">
    <property type="entry name" value="PHOSPHATASE YCDX-RELATED"/>
    <property type="match status" value="1"/>
</dbReference>
<dbReference type="InterPro" id="IPR010996">
    <property type="entry name" value="HHH_MUS81"/>
</dbReference>
<evidence type="ECO:0000259" key="2">
    <source>
        <dbReference type="SMART" id="SM00483"/>
    </source>
</evidence>
<feature type="domain" description="Polymerase/histidinol phosphatase N-terminal" evidence="1">
    <location>
        <begin position="319"/>
        <end position="398"/>
    </location>
</feature>
<dbReference type="PIRSF" id="PIRSF005047">
    <property type="entry name" value="UCP005047_YshC"/>
    <property type="match status" value="1"/>
</dbReference>
<dbReference type="InterPro" id="IPR022311">
    <property type="entry name" value="PolX-like"/>
</dbReference>
<dbReference type="SUPFAM" id="SSF89550">
    <property type="entry name" value="PHP domain-like"/>
    <property type="match status" value="1"/>
</dbReference>
<dbReference type="PANTHER" id="PTHR36928">
    <property type="entry name" value="PHOSPHATASE YCDX-RELATED"/>
    <property type="match status" value="1"/>
</dbReference>
<evidence type="ECO:0000313" key="4">
    <source>
        <dbReference type="Proteomes" id="UP001501207"/>
    </source>
</evidence>
<feature type="domain" description="DNA-directed DNA polymerase X" evidence="2">
    <location>
        <begin position="1"/>
        <end position="295"/>
    </location>
</feature>
<dbReference type="InterPro" id="IPR027421">
    <property type="entry name" value="DNA_pol_lamdba_lyase_dom_sf"/>
</dbReference>
<dbReference type="Proteomes" id="UP001501207">
    <property type="component" value="Unassembled WGS sequence"/>
</dbReference>
<accession>A0ABP8G9W1</accession>
<dbReference type="InterPro" id="IPR003141">
    <property type="entry name" value="Pol/His_phosphatase_N"/>
</dbReference>
<evidence type="ECO:0000259" key="1">
    <source>
        <dbReference type="SMART" id="SM00481"/>
    </source>
</evidence>